<evidence type="ECO:0000256" key="1">
    <source>
        <dbReference type="ARBA" id="ARBA00002053"/>
    </source>
</evidence>
<dbReference type="GO" id="GO:0032934">
    <property type="term" value="F:sterol binding"/>
    <property type="evidence" value="ECO:0007669"/>
    <property type="project" value="InterPro"/>
</dbReference>
<name>A0AAN6GFL4_9BASI</name>
<dbReference type="EMBL" id="JAPDMQ010000198">
    <property type="protein sequence ID" value="KAK0531009.1"/>
    <property type="molecule type" value="Genomic_DNA"/>
</dbReference>
<reference evidence="10" key="1">
    <citation type="journal article" date="2023" name="PhytoFront">
        <title>Draft Genome Resources of Seven Strains of Tilletia horrida, Causal Agent of Kernel Smut of Rice.</title>
        <authorList>
            <person name="Khanal S."/>
            <person name="Antony Babu S."/>
            <person name="Zhou X.G."/>
        </authorList>
    </citation>
    <scope>NUCLEOTIDE SEQUENCE</scope>
    <source>
        <strain evidence="10">TX3</strain>
    </source>
</reference>
<dbReference type="PANTHER" id="PTHR11306">
    <property type="entry name" value="NIEMANN PICK TYPE C2 PROTEIN NPC2-RELATED"/>
    <property type="match status" value="1"/>
</dbReference>
<feature type="signal peptide" evidence="8">
    <location>
        <begin position="1"/>
        <end position="18"/>
    </location>
</feature>
<keyword evidence="11" id="KW-1185">Reference proteome</keyword>
<evidence type="ECO:0000313" key="10">
    <source>
        <dbReference type="EMBL" id="KAK0531009.1"/>
    </source>
</evidence>
<sequence length="207" mass="21867">MPSLVKAVWGLFATTALQLTQQPLPAFPPNQDVLASAQQALFPADSAAASSSSASAAAAGAAQGSSVGSILDGGGKAWTWRSCGSPDDLVDVHSISVSPDPPQPGKNMTVRASGTVKERIEEGAYAMVDVKLGLIRLLHRQVDICEEARANNADVQCPVDPKDYDITQTVQLPSQIPPAKFGVHMEAFTTDDNPMLCLDLTVDFLHR</sequence>
<evidence type="ECO:0000256" key="8">
    <source>
        <dbReference type="SAM" id="SignalP"/>
    </source>
</evidence>
<dbReference type="PANTHER" id="PTHR11306:SF0">
    <property type="entry name" value="PHOSPHATIDYLGLYCEROL_PHOSPHATIDYLINOSITOL TRANSFER PROTEIN"/>
    <property type="match status" value="1"/>
</dbReference>
<dbReference type="FunFam" id="2.70.220.10:FF:000002">
    <property type="entry name" value="Phosphatidylglycerol/phosphatidylinositol transfer protein"/>
    <property type="match status" value="1"/>
</dbReference>
<keyword evidence="5" id="KW-0813">Transport</keyword>
<accession>A0AAN6GFL4</accession>
<protein>
    <recommendedName>
        <fullName evidence="4">Phosphatidylglycerol/phosphatidylinositol transfer protein</fullName>
    </recommendedName>
</protein>
<dbReference type="InterPro" id="IPR014756">
    <property type="entry name" value="Ig_E-set"/>
</dbReference>
<evidence type="ECO:0000256" key="3">
    <source>
        <dbReference type="ARBA" id="ARBA00011245"/>
    </source>
</evidence>
<organism evidence="10 11">
    <name type="scientific">Tilletia horrida</name>
    <dbReference type="NCBI Taxonomy" id="155126"/>
    <lineage>
        <taxon>Eukaryota</taxon>
        <taxon>Fungi</taxon>
        <taxon>Dikarya</taxon>
        <taxon>Basidiomycota</taxon>
        <taxon>Ustilaginomycotina</taxon>
        <taxon>Exobasidiomycetes</taxon>
        <taxon>Tilletiales</taxon>
        <taxon>Tilletiaceae</taxon>
        <taxon>Tilletia</taxon>
    </lineage>
</organism>
<dbReference type="CDD" id="cd00917">
    <property type="entry name" value="PG-PI_TP"/>
    <property type="match status" value="1"/>
</dbReference>
<feature type="chain" id="PRO_5042818003" description="Phosphatidylglycerol/phosphatidylinositol transfer protein" evidence="8">
    <location>
        <begin position="19"/>
        <end position="207"/>
    </location>
</feature>
<proteinExistence type="inferred from homology"/>
<feature type="domain" description="MD-2-related lipid-recognition" evidence="9">
    <location>
        <begin position="80"/>
        <end position="202"/>
    </location>
</feature>
<evidence type="ECO:0000259" key="9">
    <source>
        <dbReference type="SMART" id="SM00737"/>
    </source>
</evidence>
<dbReference type="SMART" id="SM00737">
    <property type="entry name" value="ML"/>
    <property type="match status" value="1"/>
</dbReference>
<dbReference type="InterPro" id="IPR003172">
    <property type="entry name" value="ML_dom"/>
</dbReference>
<comment type="function">
    <text evidence="1">Catalyzes the intermembrane transfer of phosphatidylglycerol and phosphatidylinositol.</text>
</comment>
<evidence type="ECO:0000256" key="5">
    <source>
        <dbReference type="ARBA" id="ARBA00022448"/>
    </source>
</evidence>
<evidence type="ECO:0000256" key="7">
    <source>
        <dbReference type="ARBA" id="ARBA00023055"/>
    </source>
</evidence>
<evidence type="ECO:0000256" key="6">
    <source>
        <dbReference type="ARBA" id="ARBA00022729"/>
    </source>
</evidence>
<evidence type="ECO:0000313" key="11">
    <source>
        <dbReference type="Proteomes" id="UP001176521"/>
    </source>
</evidence>
<comment type="caution">
    <text evidence="10">The sequence shown here is derived from an EMBL/GenBank/DDBJ whole genome shotgun (WGS) entry which is preliminary data.</text>
</comment>
<keyword evidence="7" id="KW-0445">Lipid transport</keyword>
<comment type="similarity">
    <text evidence="2">Belongs to the NPC2 family.</text>
</comment>
<evidence type="ECO:0000256" key="2">
    <source>
        <dbReference type="ARBA" id="ARBA00006370"/>
    </source>
</evidence>
<dbReference type="InterPro" id="IPR036846">
    <property type="entry name" value="GM2-AP_sf"/>
</dbReference>
<dbReference type="SUPFAM" id="SSF81296">
    <property type="entry name" value="E set domains"/>
    <property type="match status" value="1"/>
</dbReference>
<dbReference type="FunFam" id="2.70.220.10:FF:000004">
    <property type="entry name" value="Related to phosphatidylglycerol/phosphatidylinositol transfer protein"/>
    <property type="match status" value="1"/>
</dbReference>
<dbReference type="AlphaFoldDB" id="A0AAN6GFL4"/>
<dbReference type="InterPro" id="IPR033917">
    <property type="entry name" value="ML_PG-PI_TP"/>
</dbReference>
<dbReference type="InterPro" id="IPR039670">
    <property type="entry name" value="NPC2-like"/>
</dbReference>
<keyword evidence="6 8" id="KW-0732">Signal</keyword>
<gene>
    <name evidence="10" type="ORF">OC842_003751</name>
</gene>
<dbReference type="Proteomes" id="UP001176521">
    <property type="component" value="Unassembled WGS sequence"/>
</dbReference>
<evidence type="ECO:0000256" key="4">
    <source>
        <dbReference type="ARBA" id="ARBA00016056"/>
    </source>
</evidence>
<comment type="subunit">
    <text evidence="3">Monomer.</text>
</comment>
<dbReference type="Pfam" id="PF02221">
    <property type="entry name" value="E1_DerP2_DerF2"/>
    <property type="match status" value="1"/>
</dbReference>
<dbReference type="GO" id="GO:0032366">
    <property type="term" value="P:intracellular sterol transport"/>
    <property type="evidence" value="ECO:0007669"/>
    <property type="project" value="InterPro"/>
</dbReference>
<dbReference type="Gene3D" id="2.70.220.10">
    <property type="entry name" value="Ganglioside GM2 activator"/>
    <property type="match status" value="1"/>
</dbReference>